<reference evidence="1" key="1">
    <citation type="submission" date="2020-07" db="EMBL/GenBank/DDBJ databases">
        <title>Clarias magur genome sequencing, assembly and annotation.</title>
        <authorList>
            <person name="Kushwaha B."/>
            <person name="Kumar R."/>
            <person name="Das P."/>
            <person name="Joshi C.G."/>
            <person name="Kumar D."/>
            <person name="Nagpure N.S."/>
            <person name="Pandey M."/>
            <person name="Agarwal S."/>
            <person name="Srivastava S."/>
            <person name="Singh M."/>
            <person name="Sahoo L."/>
            <person name="Jayasankar P."/>
            <person name="Meher P.K."/>
            <person name="Koringa P.G."/>
            <person name="Iquebal M.A."/>
            <person name="Das S.P."/>
            <person name="Bit A."/>
            <person name="Patnaik S."/>
            <person name="Patel N."/>
            <person name="Shah T.M."/>
            <person name="Hinsu A."/>
            <person name="Jena J.K."/>
        </authorList>
    </citation>
    <scope>NUCLEOTIDE SEQUENCE</scope>
    <source>
        <strain evidence="1">CIFAMagur01</strain>
        <tissue evidence="1">Testis</tissue>
    </source>
</reference>
<evidence type="ECO:0000313" key="1">
    <source>
        <dbReference type="EMBL" id="KAF5894110.1"/>
    </source>
</evidence>
<dbReference type="OrthoDB" id="10649184at2759"/>
<keyword evidence="2" id="KW-1185">Reference proteome</keyword>
<dbReference type="Proteomes" id="UP000727407">
    <property type="component" value="Unassembled WGS sequence"/>
</dbReference>
<accession>A0A8J4UDT5</accession>
<dbReference type="AlphaFoldDB" id="A0A8J4UDT5"/>
<sequence length="63" mass="7242">MKALVITLPDPDIIQNLVVHPVTMDTLNLCHLEQRGSGPNEHQRSLMHAVVAQTYKRHDQRKF</sequence>
<evidence type="ECO:0000313" key="2">
    <source>
        <dbReference type="Proteomes" id="UP000727407"/>
    </source>
</evidence>
<dbReference type="EMBL" id="QNUK01000392">
    <property type="protein sequence ID" value="KAF5894110.1"/>
    <property type="molecule type" value="Genomic_DNA"/>
</dbReference>
<proteinExistence type="predicted"/>
<name>A0A8J4UDT5_CLAMG</name>
<gene>
    <name evidence="1" type="primary">sorA</name>
    <name evidence="1" type="ORF">DAT39_016185</name>
</gene>
<protein>
    <submittedName>
        <fullName evidence="1">Highly reducing polyketide synthase sorA</fullName>
    </submittedName>
</protein>
<comment type="caution">
    <text evidence="1">The sequence shown here is derived from an EMBL/GenBank/DDBJ whole genome shotgun (WGS) entry which is preliminary data.</text>
</comment>
<organism evidence="1 2">
    <name type="scientific">Clarias magur</name>
    <name type="common">Asian catfish</name>
    <name type="synonym">Macropteronotus magur</name>
    <dbReference type="NCBI Taxonomy" id="1594786"/>
    <lineage>
        <taxon>Eukaryota</taxon>
        <taxon>Metazoa</taxon>
        <taxon>Chordata</taxon>
        <taxon>Craniata</taxon>
        <taxon>Vertebrata</taxon>
        <taxon>Euteleostomi</taxon>
        <taxon>Actinopterygii</taxon>
        <taxon>Neopterygii</taxon>
        <taxon>Teleostei</taxon>
        <taxon>Ostariophysi</taxon>
        <taxon>Siluriformes</taxon>
        <taxon>Clariidae</taxon>
        <taxon>Clarias</taxon>
    </lineage>
</organism>